<dbReference type="AlphaFoldDB" id="A0A453K0N7"/>
<reference evidence="1" key="4">
    <citation type="submission" date="2019-03" db="UniProtKB">
        <authorList>
            <consortium name="EnsemblPlants"/>
        </authorList>
    </citation>
    <scope>IDENTIFICATION</scope>
</reference>
<evidence type="ECO:0000313" key="2">
    <source>
        <dbReference type="Proteomes" id="UP000015105"/>
    </source>
</evidence>
<reference evidence="2" key="2">
    <citation type="journal article" date="2017" name="Nat. Plants">
        <title>The Aegilops tauschii genome reveals multiple impacts of transposons.</title>
        <authorList>
            <person name="Zhao G."/>
            <person name="Zou C."/>
            <person name="Li K."/>
            <person name="Wang K."/>
            <person name="Li T."/>
            <person name="Gao L."/>
            <person name="Zhang X."/>
            <person name="Wang H."/>
            <person name="Yang Z."/>
            <person name="Liu X."/>
            <person name="Jiang W."/>
            <person name="Mao L."/>
            <person name="Kong X."/>
            <person name="Jiao Y."/>
            <person name="Jia J."/>
        </authorList>
    </citation>
    <scope>NUCLEOTIDE SEQUENCE [LARGE SCALE GENOMIC DNA]</scope>
    <source>
        <strain evidence="2">cv. AL8/78</strain>
    </source>
</reference>
<evidence type="ECO:0000313" key="1">
    <source>
        <dbReference type="EnsemblPlants" id="AET5Gv20252500.1"/>
    </source>
</evidence>
<keyword evidence="2" id="KW-1185">Reference proteome</keyword>
<reference evidence="1" key="5">
    <citation type="journal article" date="2021" name="G3 (Bethesda)">
        <title>Aegilops tauschii genome assembly Aet v5.0 features greater sequence contiguity and improved annotation.</title>
        <authorList>
            <person name="Wang L."/>
            <person name="Zhu T."/>
            <person name="Rodriguez J.C."/>
            <person name="Deal K.R."/>
            <person name="Dubcovsky J."/>
            <person name="McGuire P.E."/>
            <person name="Lux T."/>
            <person name="Spannagl M."/>
            <person name="Mayer K.F.X."/>
            <person name="Baldrich P."/>
            <person name="Meyers B.C."/>
            <person name="Huo N."/>
            <person name="Gu Y.Q."/>
            <person name="Zhou H."/>
            <person name="Devos K.M."/>
            <person name="Bennetzen J.L."/>
            <person name="Unver T."/>
            <person name="Budak H."/>
            <person name="Gulick P.J."/>
            <person name="Galiba G."/>
            <person name="Kalapos B."/>
            <person name="Nelson D.R."/>
            <person name="Li P."/>
            <person name="You F.M."/>
            <person name="Luo M.C."/>
            <person name="Dvorak J."/>
        </authorList>
    </citation>
    <scope>NUCLEOTIDE SEQUENCE [LARGE SCALE GENOMIC DNA]</scope>
    <source>
        <strain evidence="1">cv. AL8/78</strain>
    </source>
</reference>
<reference evidence="1" key="3">
    <citation type="journal article" date="2017" name="Nature">
        <title>Genome sequence of the progenitor of the wheat D genome Aegilops tauschii.</title>
        <authorList>
            <person name="Luo M.C."/>
            <person name="Gu Y.Q."/>
            <person name="Puiu D."/>
            <person name="Wang H."/>
            <person name="Twardziok S.O."/>
            <person name="Deal K.R."/>
            <person name="Huo N."/>
            <person name="Zhu T."/>
            <person name="Wang L."/>
            <person name="Wang Y."/>
            <person name="McGuire P.E."/>
            <person name="Liu S."/>
            <person name="Long H."/>
            <person name="Ramasamy R.K."/>
            <person name="Rodriguez J.C."/>
            <person name="Van S.L."/>
            <person name="Yuan L."/>
            <person name="Wang Z."/>
            <person name="Xia Z."/>
            <person name="Xiao L."/>
            <person name="Anderson O.D."/>
            <person name="Ouyang S."/>
            <person name="Liang Y."/>
            <person name="Zimin A.V."/>
            <person name="Pertea G."/>
            <person name="Qi P."/>
            <person name="Bennetzen J.L."/>
            <person name="Dai X."/>
            <person name="Dawson M.W."/>
            <person name="Muller H.G."/>
            <person name="Kugler K."/>
            <person name="Rivarola-Duarte L."/>
            <person name="Spannagl M."/>
            <person name="Mayer K.F.X."/>
            <person name="Lu F.H."/>
            <person name="Bevan M.W."/>
            <person name="Leroy P."/>
            <person name="Li P."/>
            <person name="You F.M."/>
            <person name="Sun Q."/>
            <person name="Liu Z."/>
            <person name="Lyons E."/>
            <person name="Wicker T."/>
            <person name="Salzberg S.L."/>
            <person name="Devos K.M."/>
            <person name="Dvorak J."/>
        </authorList>
    </citation>
    <scope>NUCLEOTIDE SEQUENCE [LARGE SCALE GENOMIC DNA]</scope>
    <source>
        <strain evidence="1">cv. AL8/78</strain>
    </source>
</reference>
<protein>
    <submittedName>
        <fullName evidence="1">Uncharacterized protein</fullName>
    </submittedName>
</protein>
<dbReference type="Proteomes" id="UP000015105">
    <property type="component" value="Chromosome 5D"/>
</dbReference>
<dbReference type="EnsemblPlants" id="AET5Gv20252500.1">
    <property type="protein sequence ID" value="AET5Gv20252500.1"/>
    <property type="gene ID" value="AET5Gv20252500"/>
</dbReference>
<name>A0A453K0N7_AEGTS</name>
<organism evidence="1 2">
    <name type="scientific">Aegilops tauschii subsp. strangulata</name>
    <name type="common">Goatgrass</name>
    <dbReference type="NCBI Taxonomy" id="200361"/>
    <lineage>
        <taxon>Eukaryota</taxon>
        <taxon>Viridiplantae</taxon>
        <taxon>Streptophyta</taxon>
        <taxon>Embryophyta</taxon>
        <taxon>Tracheophyta</taxon>
        <taxon>Spermatophyta</taxon>
        <taxon>Magnoliopsida</taxon>
        <taxon>Liliopsida</taxon>
        <taxon>Poales</taxon>
        <taxon>Poaceae</taxon>
        <taxon>BOP clade</taxon>
        <taxon>Pooideae</taxon>
        <taxon>Triticodae</taxon>
        <taxon>Triticeae</taxon>
        <taxon>Triticinae</taxon>
        <taxon>Aegilops</taxon>
    </lineage>
</organism>
<sequence>KLPTWKAHLMNNVGRLAFVKSVLSAIPIHQLLVLAPPKKILKLLEKFQQGFLWAGRTDAHGGNCH</sequence>
<proteinExistence type="predicted"/>
<accession>A0A453K0N7</accession>
<dbReference type="Gramene" id="AET5Gv20252500.1">
    <property type="protein sequence ID" value="AET5Gv20252500.1"/>
    <property type="gene ID" value="AET5Gv20252500"/>
</dbReference>
<reference evidence="2" key="1">
    <citation type="journal article" date="2014" name="Science">
        <title>Ancient hybridizations among the ancestral genomes of bread wheat.</title>
        <authorList>
            <consortium name="International Wheat Genome Sequencing Consortium,"/>
            <person name="Marcussen T."/>
            <person name="Sandve S.R."/>
            <person name="Heier L."/>
            <person name="Spannagl M."/>
            <person name="Pfeifer M."/>
            <person name="Jakobsen K.S."/>
            <person name="Wulff B.B."/>
            <person name="Steuernagel B."/>
            <person name="Mayer K.F."/>
            <person name="Olsen O.A."/>
        </authorList>
    </citation>
    <scope>NUCLEOTIDE SEQUENCE [LARGE SCALE GENOMIC DNA]</scope>
    <source>
        <strain evidence="2">cv. AL8/78</strain>
    </source>
</reference>